<dbReference type="PROSITE" id="PS51257">
    <property type="entry name" value="PROKAR_LIPOPROTEIN"/>
    <property type="match status" value="1"/>
</dbReference>
<name>A0ABV6RHT8_9GAMM</name>
<keyword evidence="3" id="KW-1185">Reference proteome</keyword>
<dbReference type="RefSeq" id="WP_386664249.1">
    <property type="nucleotide sequence ID" value="NZ_JBHLTG010000001.1"/>
</dbReference>
<evidence type="ECO:0000313" key="2">
    <source>
        <dbReference type="EMBL" id="MFC0676550.1"/>
    </source>
</evidence>
<dbReference type="EMBL" id="JBHLTG010000001">
    <property type="protein sequence ID" value="MFC0676550.1"/>
    <property type="molecule type" value="Genomic_DNA"/>
</dbReference>
<dbReference type="Proteomes" id="UP001589896">
    <property type="component" value="Unassembled WGS sequence"/>
</dbReference>
<reference evidence="2 3" key="1">
    <citation type="submission" date="2024-09" db="EMBL/GenBank/DDBJ databases">
        <authorList>
            <person name="Sun Q."/>
            <person name="Mori K."/>
        </authorList>
    </citation>
    <scope>NUCLEOTIDE SEQUENCE [LARGE SCALE GENOMIC DNA]</scope>
    <source>
        <strain evidence="2 3">KCTC 23076</strain>
    </source>
</reference>
<gene>
    <name evidence="2" type="ORF">ACFFGH_01625</name>
</gene>
<sequence length="99" mass="10548">MRPAALALTVALIAGCATSADLADDPTTRLEGAQVTTRTEANGDLIEEYRVAGLLQIVKVTPAVGVTYYLIDEDGDGRVDATRGDNEGISPVYYKLFGW</sequence>
<dbReference type="Gene3D" id="2.20.130.30">
    <property type="entry name" value="Protein of unknown function DUF2782"/>
    <property type="match status" value="1"/>
</dbReference>
<protein>
    <submittedName>
        <fullName evidence="2">DUF2782 domain-containing protein</fullName>
    </submittedName>
</protein>
<proteinExistence type="predicted"/>
<feature type="chain" id="PRO_5046948764" evidence="1">
    <location>
        <begin position="20"/>
        <end position="99"/>
    </location>
</feature>
<feature type="signal peptide" evidence="1">
    <location>
        <begin position="1"/>
        <end position="19"/>
    </location>
</feature>
<keyword evidence="1" id="KW-0732">Signal</keyword>
<evidence type="ECO:0000256" key="1">
    <source>
        <dbReference type="SAM" id="SignalP"/>
    </source>
</evidence>
<comment type="caution">
    <text evidence="2">The sequence shown here is derived from an EMBL/GenBank/DDBJ whole genome shotgun (WGS) entry which is preliminary data.</text>
</comment>
<dbReference type="Pfam" id="PF11191">
    <property type="entry name" value="DUF2782"/>
    <property type="match status" value="1"/>
</dbReference>
<accession>A0ABV6RHT8</accession>
<evidence type="ECO:0000313" key="3">
    <source>
        <dbReference type="Proteomes" id="UP001589896"/>
    </source>
</evidence>
<dbReference type="InterPro" id="IPR021357">
    <property type="entry name" value="DUF2782"/>
</dbReference>
<organism evidence="2 3">
    <name type="scientific">Lysobacter korlensis</name>
    <dbReference type="NCBI Taxonomy" id="553636"/>
    <lineage>
        <taxon>Bacteria</taxon>
        <taxon>Pseudomonadati</taxon>
        <taxon>Pseudomonadota</taxon>
        <taxon>Gammaproteobacteria</taxon>
        <taxon>Lysobacterales</taxon>
        <taxon>Lysobacteraceae</taxon>
        <taxon>Lysobacter</taxon>
    </lineage>
</organism>